<organism evidence="1 2">
    <name type="scientific">Apostasia shenzhenica</name>
    <dbReference type="NCBI Taxonomy" id="1088818"/>
    <lineage>
        <taxon>Eukaryota</taxon>
        <taxon>Viridiplantae</taxon>
        <taxon>Streptophyta</taxon>
        <taxon>Embryophyta</taxon>
        <taxon>Tracheophyta</taxon>
        <taxon>Spermatophyta</taxon>
        <taxon>Magnoliopsida</taxon>
        <taxon>Liliopsida</taxon>
        <taxon>Asparagales</taxon>
        <taxon>Orchidaceae</taxon>
        <taxon>Apostasioideae</taxon>
        <taxon>Apostasia</taxon>
    </lineage>
</organism>
<dbReference type="Proteomes" id="UP000236161">
    <property type="component" value="Unassembled WGS sequence"/>
</dbReference>
<dbReference type="AlphaFoldDB" id="A0A2I0BFW4"/>
<accession>A0A2I0BFW4</accession>
<evidence type="ECO:0000313" key="1">
    <source>
        <dbReference type="EMBL" id="PKA66685.1"/>
    </source>
</evidence>
<evidence type="ECO:0000313" key="2">
    <source>
        <dbReference type="Proteomes" id="UP000236161"/>
    </source>
</evidence>
<name>A0A2I0BFW4_9ASPA</name>
<reference evidence="1 2" key="1">
    <citation type="journal article" date="2017" name="Nature">
        <title>The Apostasia genome and the evolution of orchids.</title>
        <authorList>
            <person name="Zhang G.Q."/>
            <person name="Liu K.W."/>
            <person name="Li Z."/>
            <person name="Lohaus R."/>
            <person name="Hsiao Y.Y."/>
            <person name="Niu S.C."/>
            <person name="Wang J.Y."/>
            <person name="Lin Y.C."/>
            <person name="Xu Q."/>
            <person name="Chen L.J."/>
            <person name="Yoshida K."/>
            <person name="Fujiwara S."/>
            <person name="Wang Z.W."/>
            <person name="Zhang Y.Q."/>
            <person name="Mitsuda N."/>
            <person name="Wang M."/>
            <person name="Liu G.H."/>
            <person name="Pecoraro L."/>
            <person name="Huang H.X."/>
            <person name="Xiao X.J."/>
            <person name="Lin M."/>
            <person name="Wu X.Y."/>
            <person name="Wu W.L."/>
            <person name="Chen Y.Y."/>
            <person name="Chang S.B."/>
            <person name="Sakamoto S."/>
            <person name="Ohme-Takagi M."/>
            <person name="Yagi M."/>
            <person name="Zeng S.J."/>
            <person name="Shen C.Y."/>
            <person name="Yeh C.M."/>
            <person name="Luo Y.B."/>
            <person name="Tsai W.C."/>
            <person name="Van de Peer Y."/>
            <person name="Liu Z.J."/>
        </authorList>
    </citation>
    <scope>NUCLEOTIDE SEQUENCE [LARGE SCALE GENOMIC DNA]</scope>
    <source>
        <strain evidence="2">cv. Shenzhen</strain>
        <tissue evidence="1">Stem</tissue>
    </source>
</reference>
<sequence>MISKSDHLTITPKLALNNLLVIKKVHKKADRFLNVPILEYDWLEAVCGEGHATSRWARDSNQSFASMKDHGKDNSTDTPFDLDINMEESSHVATEENNNEIGGSSHFTTKERTKKRYRDIAYRSSKLECMNQIANDLQKLSSAIDTNGYRDNLLTNIYQELHTINGINDDEIEHCFDYFASSDLAITSSFMIRSKSAKAKFVRDFLCQSPSF</sequence>
<dbReference type="EMBL" id="KZ451885">
    <property type="protein sequence ID" value="PKA66685.1"/>
    <property type="molecule type" value="Genomic_DNA"/>
</dbReference>
<protein>
    <submittedName>
        <fullName evidence="1">Uncharacterized protein</fullName>
    </submittedName>
</protein>
<keyword evidence="2" id="KW-1185">Reference proteome</keyword>
<proteinExistence type="predicted"/>
<gene>
    <name evidence="1" type="ORF">AXF42_Ash003340</name>
</gene>